<feature type="non-terminal residue" evidence="2">
    <location>
        <position position="182"/>
    </location>
</feature>
<sequence>MWLEPIPGMDGFQGMSLSADGTARSVNMATLEYDRWQLLGRQLVLAGKSIGNGQTLEFADTLDVVRVDADSLILGRGDGRRAYSRAADAFDAEPENETHVVLEGTVTFAPEVRTFRAAGDSTTFWLIDESGCLEQRFVESGRAEWTVGAELELCPVDKSVAEFAADYDGAYRVVRILRLDEG</sequence>
<dbReference type="Gene3D" id="2.40.128.280">
    <property type="match status" value="1"/>
</dbReference>
<comment type="caution">
    <text evidence="2">The sequence shown here is derived from an EMBL/GenBank/DDBJ whole genome shotgun (WGS) entry which is preliminary data.</text>
</comment>
<dbReference type="AlphaFoldDB" id="K1U5N4"/>
<organism evidence="2">
    <name type="scientific">human gut metagenome</name>
    <dbReference type="NCBI Taxonomy" id="408170"/>
    <lineage>
        <taxon>unclassified sequences</taxon>
        <taxon>metagenomes</taxon>
        <taxon>organismal metagenomes</taxon>
    </lineage>
</organism>
<gene>
    <name evidence="2" type="ORF">OBE_01399</name>
</gene>
<dbReference type="EMBL" id="AJWZ01000924">
    <property type="protein sequence ID" value="EKC75359.1"/>
    <property type="molecule type" value="Genomic_DNA"/>
</dbReference>
<evidence type="ECO:0000259" key="1">
    <source>
        <dbReference type="Pfam" id="PF12702"/>
    </source>
</evidence>
<evidence type="ECO:0000313" key="2">
    <source>
        <dbReference type="EMBL" id="EKC75359.1"/>
    </source>
</evidence>
<name>K1U5N4_9ZZZZ</name>
<reference evidence="2" key="1">
    <citation type="journal article" date="2013" name="Environ. Microbiol.">
        <title>Microbiota from the distal guts of lean and obese adolescents exhibit partial functional redundancy besides clear differences in community structure.</title>
        <authorList>
            <person name="Ferrer M."/>
            <person name="Ruiz A."/>
            <person name="Lanza F."/>
            <person name="Haange S.B."/>
            <person name="Oberbach A."/>
            <person name="Till H."/>
            <person name="Bargiela R."/>
            <person name="Campoy C."/>
            <person name="Segura M.T."/>
            <person name="Richter M."/>
            <person name="von Bergen M."/>
            <person name="Seifert J."/>
            <person name="Suarez A."/>
        </authorList>
    </citation>
    <scope>NUCLEOTIDE SEQUENCE</scope>
</reference>
<proteinExistence type="predicted"/>
<accession>K1U5N4</accession>
<feature type="domain" description="Lipocalin-like" evidence="1">
    <location>
        <begin position="2"/>
        <end position="85"/>
    </location>
</feature>
<protein>
    <recommendedName>
        <fullName evidence="1">Lipocalin-like domain-containing protein</fullName>
    </recommendedName>
</protein>
<dbReference type="Pfam" id="PF12702">
    <property type="entry name" value="Lipocalin_3"/>
    <property type="match status" value="1"/>
</dbReference>
<dbReference type="InterPro" id="IPR024311">
    <property type="entry name" value="Lipocalin-like"/>
</dbReference>